<accession>A0ABN2T6T0</accession>
<reference evidence="2 3" key="1">
    <citation type="journal article" date="2019" name="Int. J. Syst. Evol. Microbiol.">
        <title>The Global Catalogue of Microorganisms (GCM) 10K type strain sequencing project: providing services to taxonomists for standard genome sequencing and annotation.</title>
        <authorList>
            <consortium name="The Broad Institute Genomics Platform"/>
            <consortium name="The Broad Institute Genome Sequencing Center for Infectious Disease"/>
            <person name="Wu L."/>
            <person name="Ma J."/>
        </authorList>
    </citation>
    <scope>NUCLEOTIDE SEQUENCE [LARGE SCALE GENOMIC DNA]</scope>
    <source>
        <strain evidence="2 3">JCM 14546</strain>
    </source>
</reference>
<dbReference type="Proteomes" id="UP001500755">
    <property type="component" value="Unassembled WGS sequence"/>
</dbReference>
<name>A0ABN2T6T0_9MICO</name>
<dbReference type="EMBL" id="BAAANO010000005">
    <property type="protein sequence ID" value="GAA2000254.1"/>
    <property type="molecule type" value="Genomic_DNA"/>
</dbReference>
<feature type="compositionally biased region" description="Basic and acidic residues" evidence="1">
    <location>
        <begin position="52"/>
        <end position="62"/>
    </location>
</feature>
<protein>
    <submittedName>
        <fullName evidence="2">Uncharacterized protein</fullName>
    </submittedName>
</protein>
<sequence length="96" mass="10441">MTGERNDASAAEPDEEAVARRKAAARAAVEVYRRTLRNESASERAGSGAPSGDERYLADRPPHWAPPSWTVNARRRQGRPDGEDTPDTGAESHKDA</sequence>
<evidence type="ECO:0000313" key="3">
    <source>
        <dbReference type="Proteomes" id="UP001500755"/>
    </source>
</evidence>
<proteinExistence type="predicted"/>
<keyword evidence="3" id="KW-1185">Reference proteome</keyword>
<comment type="caution">
    <text evidence="2">The sequence shown here is derived from an EMBL/GenBank/DDBJ whole genome shotgun (WGS) entry which is preliminary data.</text>
</comment>
<feature type="region of interest" description="Disordered" evidence="1">
    <location>
        <begin position="1"/>
        <end position="96"/>
    </location>
</feature>
<gene>
    <name evidence="2" type="ORF">GCM10009755_05010</name>
</gene>
<evidence type="ECO:0000256" key="1">
    <source>
        <dbReference type="SAM" id="MobiDB-lite"/>
    </source>
</evidence>
<feature type="compositionally biased region" description="Basic and acidic residues" evidence="1">
    <location>
        <begin position="31"/>
        <end position="42"/>
    </location>
</feature>
<dbReference type="RefSeq" id="WP_344306674.1">
    <property type="nucleotide sequence ID" value="NZ_BAAANO010000005.1"/>
</dbReference>
<organism evidence="2 3">
    <name type="scientific">Brevibacterium samyangense</name>
    <dbReference type="NCBI Taxonomy" id="366888"/>
    <lineage>
        <taxon>Bacteria</taxon>
        <taxon>Bacillati</taxon>
        <taxon>Actinomycetota</taxon>
        <taxon>Actinomycetes</taxon>
        <taxon>Micrococcales</taxon>
        <taxon>Brevibacteriaceae</taxon>
        <taxon>Brevibacterium</taxon>
    </lineage>
</organism>
<evidence type="ECO:0000313" key="2">
    <source>
        <dbReference type="EMBL" id="GAA2000254.1"/>
    </source>
</evidence>